<dbReference type="SUPFAM" id="SSF51735">
    <property type="entry name" value="NAD(P)-binding Rossmann-fold domains"/>
    <property type="match status" value="1"/>
</dbReference>
<dbReference type="KEGG" id="dfe:Dfer_1494"/>
<evidence type="ECO:0000313" key="6">
    <source>
        <dbReference type="Proteomes" id="UP000002011"/>
    </source>
</evidence>
<feature type="chain" id="PRO_5002970569" evidence="2">
    <location>
        <begin position="17"/>
        <end position="476"/>
    </location>
</feature>
<evidence type="ECO:0000259" key="4">
    <source>
        <dbReference type="Pfam" id="PF19051"/>
    </source>
</evidence>
<dbReference type="eggNOG" id="COG0673">
    <property type="taxonomic scope" value="Bacteria"/>
</dbReference>
<protein>
    <submittedName>
        <fullName evidence="5">Oxidoreductase domain protein</fullName>
    </submittedName>
</protein>
<proteinExistence type="predicted"/>
<feature type="signal peptide" evidence="2">
    <location>
        <begin position="1"/>
        <end position="16"/>
    </location>
</feature>
<dbReference type="PROSITE" id="PS51318">
    <property type="entry name" value="TAT"/>
    <property type="match status" value="1"/>
</dbReference>
<dbReference type="InterPro" id="IPR006311">
    <property type="entry name" value="TAT_signal"/>
</dbReference>
<dbReference type="Pfam" id="PF01408">
    <property type="entry name" value="GFO_IDH_MocA"/>
    <property type="match status" value="1"/>
</dbReference>
<dbReference type="HOGENOM" id="CLU_023194_24_0_10"/>
<dbReference type="InterPro" id="IPR043906">
    <property type="entry name" value="Gfo/Idh/MocA_OxRdtase_bact_C"/>
</dbReference>
<dbReference type="InterPro" id="IPR036291">
    <property type="entry name" value="NAD(P)-bd_dom_sf"/>
</dbReference>
<keyword evidence="6" id="KW-1185">Reference proteome</keyword>
<dbReference type="InterPro" id="IPR050463">
    <property type="entry name" value="Gfo/Idh/MocA_oxidrdct_glycsds"/>
</dbReference>
<reference evidence="5 6" key="1">
    <citation type="journal article" date="2009" name="Stand. Genomic Sci.">
        <title>Complete genome sequence of Dyadobacter fermentans type strain (NS114).</title>
        <authorList>
            <person name="Lang E."/>
            <person name="Lapidus A."/>
            <person name="Chertkov O."/>
            <person name="Brettin T."/>
            <person name="Detter J.C."/>
            <person name="Han C."/>
            <person name="Copeland A."/>
            <person name="Glavina Del Rio T."/>
            <person name="Nolan M."/>
            <person name="Chen F."/>
            <person name="Lucas S."/>
            <person name="Tice H."/>
            <person name="Cheng J.F."/>
            <person name="Land M."/>
            <person name="Hauser L."/>
            <person name="Chang Y.J."/>
            <person name="Jeffries C.D."/>
            <person name="Kopitz M."/>
            <person name="Bruce D."/>
            <person name="Goodwin L."/>
            <person name="Pitluck S."/>
            <person name="Ovchinnikova G."/>
            <person name="Pati A."/>
            <person name="Ivanova N."/>
            <person name="Mavrommatis K."/>
            <person name="Chen A."/>
            <person name="Palaniappan K."/>
            <person name="Chain P."/>
            <person name="Bristow J."/>
            <person name="Eisen J.A."/>
            <person name="Markowitz V."/>
            <person name="Hugenholtz P."/>
            <person name="Goker M."/>
            <person name="Rohde M."/>
            <person name="Kyrpides N.C."/>
            <person name="Klenk H.P."/>
        </authorList>
    </citation>
    <scope>NUCLEOTIDE SEQUENCE [LARGE SCALE GENOMIC DNA]</scope>
    <source>
        <strain evidence="6">ATCC 700827 / DSM 18053 / CIP 107007 / KCTC 52180 / NS114</strain>
    </source>
</reference>
<organism evidence="5 6">
    <name type="scientific">Dyadobacter fermentans (strain ATCC 700827 / DSM 18053 / CIP 107007 / KCTC 52180 / NS114)</name>
    <dbReference type="NCBI Taxonomy" id="471854"/>
    <lineage>
        <taxon>Bacteria</taxon>
        <taxon>Pseudomonadati</taxon>
        <taxon>Bacteroidota</taxon>
        <taxon>Cytophagia</taxon>
        <taxon>Cytophagales</taxon>
        <taxon>Spirosomataceae</taxon>
        <taxon>Dyadobacter</taxon>
    </lineage>
</organism>
<evidence type="ECO:0000313" key="5">
    <source>
        <dbReference type="EMBL" id="ACT92740.1"/>
    </source>
</evidence>
<keyword evidence="2" id="KW-0732">Signal</keyword>
<dbReference type="InterPro" id="IPR000683">
    <property type="entry name" value="Gfo/Idh/MocA-like_OxRdtase_N"/>
</dbReference>
<dbReference type="STRING" id="471854.Dfer_1494"/>
<evidence type="ECO:0000256" key="1">
    <source>
        <dbReference type="SAM" id="MobiDB-lite"/>
    </source>
</evidence>
<dbReference type="Gene3D" id="3.30.360.10">
    <property type="entry name" value="Dihydrodipicolinate Reductase, domain 2"/>
    <property type="match status" value="1"/>
</dbReference>
<accession>C6VRN7</accession>
<dbReference type="AlphaFoldDB" id="C6VRN7"/>
<dbReference type="Proteomes" id="UP000002011">
    <property type="component" value="Chromosome"/>
</dbReference>
<gene>
    <name evidence="5" type="ordered locus">Dfer_1494</name>
</gene>
<dbReference type="PANTHER" id="PTHR43818">
    <property type="entry name" value="BCDNA.GH03377"/>
    <property type="match status" value="1"/>
</dbReference>
<sequence length="476" mass="50942">MTISRRKFIHSATAFAAGAGLSPIFAEPAQVGRRAGSAADKIRVAAIGINSMGWADVNAVIKNPGVECVALCDVDRNVLDKRAGEFASKGIQVKTFGDYRRVLENKDIDAVVIGTPDHWHCLMMAEACEAGKDVYVEKPIGNSIAECRAMVAAQERYQRVVQVGQWQRSQKHFADAVDFVHSGKLGKVGLVKVWGYFNYGDPILQRPDGAAPAGVDYNMWLGPAAKRAFNANRFHGSFRWYWDYAGGILTDWGVHLLDYALLGMKASGGMPSAGTPAAGTPAAGSPAAGSPAAGSPSAGSPAAGSLAVGPKRVSASGAMMRNPGAETPDTLTALFEYDDFNIQWEHVIGYGAGIYNRQHGVAFLGENGTLIVDRKGWEVVPYEKRMAAVPFQASSDNGLDEHAKNFVEVIRSRRMGDLHAPIRAGADVAILSQMGNIAYRTGSTLHWNAAKGEFDNAAANKLIGNAYHNGYKMPRS</sequence>
<dbReference type="EMBL" id="CP001619">
    <property type="protein sequence ID" value="ACT92740.1"/>
    <property type="molecule type" value="Genomic_DNA"/>
</dbReference>
<feature type="domain" description="Gfo/Idh/MocA-like oxidoreductase N-terminal" evidence="3">
    <location>
        <begin position="42"/>
        <end position="164"/>
    </location>
</feature>
<evidence type="ECO:0000259" key="3">
    <source>
        <dbReference type="Pfam" id="PF01408"/>
    </source>
</evidence>
<feature type="region of interest" description="Disordered" evidence="1">
    <location>
        <begin position="273"/>
        <end position="306"/>
    </location>
</feature>
<evidence type="ECO:0000256" key="2">
    <source>
        <dbReference type="SAM" id="SignalP"/>
    </source>
</evidence>
<dbReference type="GO" id="GO:0000166">
    <property type="term" value="F:nucleotide binding"/>
    <property type="evidence" value="ECO:0007669"/>
    <property type="project" value="InterPro"/>
</dbReference>
<name>C6VRN7_DYAFD</name>
<dbReference type="PANTHER" id="PTHR43818:SF5">
    <property type="entry name" value="OXIDOREDUCTASE FAMILY PROTEIN"/>
    <property type="match status" value="1"/>
</dbReference>
<dbReference type="RefSeq" id="WP_015810994.1">
    <property type="nucleotide sequence ID" value="NC_013037.1"/>
</dbReference>
<dbReference type="Pfam" id="PF19051">
    <property type="entry name" value="GFO_IDH_MocA_C2"/>
    <property type="match status" value="1"/>
</dbReference>
<feature type="domain" description="Gfo/Idh/MocA-like oxidoreductase bacterial type C-terminal" evidence="4">
    <location>
        <begin position="209"/>
        <end position="258"/>
    </location>
</feature>
<dbReference type="Gene3D" id="3.40.50.720">
    <property type="entry name" value="NAD(P)-binding Rossmann-like Domain"/>
    <property type="match status" value="1"/>
</dbReference>
<dbReference type="SUPFAM" id="SSF55347">
    <property type="entry name" value="Glyceraldehyde-3-phosphate dehydrogenase-like, C-terminal domain"/>
    <property type="match status" value="2"/>
</dbReference>